<dbReference type="HOGENOM" id="CLU_2293720_0_0_1"/>
<gene>
    <name evidence="2" type="ORF">M419DRAFT_11708</name>
</gene>
<protein>
    <submittedName>
        <fullName evidence="2">Uncharacterized protein</fullName>
    </submittedName>
</protein>
<evidence type="ECO:0000313" key="2">
    <source>
        <dbReference type="EMBL" id="ETR98675.1"/>
    </source>
</evidence>
<evidence type="ECO:0000256" key="1">
    <source>
        <dbReference type="SAM" id="MobiDB-lite"/>
    </source>
</evidence>
<sequence>MPKPTLSVRSFSPKRVRYAAMMQDTGGRARLKGKSMWNHRPERHGLETARQKLDQDNEPPGAPSKWSQVHCYDHGSVLIEDESQFTVLGIRDCDFPPFVLQ</sequence>
<proteinExistence type="predicted"/>
<accession>A0A024S2H7</accession>
<dbReference type="KEGG" id="trr:M419DRAFT_11708"/>
<evidence type="ECO:0000313" key="3">
    <source>
        <dbReference type="Proteomes" id="UP000024376"/>
    </source>
</evidence>
<feature type="compositionally biased region" description="Basic and acidic residues" evidence="1">
    <location>
        <begin position="39"/>
        <end position="55"/>
    </location>
</feature>
<organism evidence="2 3">
    <name type="scientific">Hypocrea jecorina (strain ATCC 56765 / BCRC 32924 / NRRL 11460 / Rut C-30)</name>
    <name type="common">Trichoderma reesei</name>
    <dbReference type="NCBI Taxonomy" id="1344414"/>
    <lineage>
        <taxon>Eukaryota</taxon>
        <taxon>Fungi</taxon>
        <taxon>Dikarya</taxon>
        <taxon>Ascomycota</taxon>
        <taxon>Pezizomycotina</taxon>
        <taxon>Sordariomycetes</taxon>
        <taxon>Hypocreomycetidae</taxon>
        <taxon>Hypocreales</taxon>
        <taxon>Hypocreaceae</taxon>
        <taxon>Trichoderma</taxon>
    </lineage>
</organism>
<dbReference type="EMBL" id="KI911161">
    <property type="protein sequence ID" value="ETR98675.1"/>
    <property type="molecule type" value="Genomic_DNA"/>
</dbReference>
<name>A0A024S2H7_HYPJR</name>
<feature type="region of interest" description="Disordered" evidence="1">
    <location>
        <begin position="38"/>
        <end position="66"/>
    </location>
</feature>
<dbReference type="AlphaFoldDB" id="A0A024S2H7"/>
<reference evidence="3" key="1">
    <citation type="journal article" date="2013" name="Ind. Biotechnol.">
        <title>Comparative genomics analysis of Trichoderma reesei strains.</title>
        <authorList>
            <person name="Koike H."/>
            <person name="Aerts A."/>
            <person name="LaButti K."/>
            <person name="Grigoriev I.V."/>
            <person name="Baker S.E."/>
        </authorList>
    </citation>
    <scope>NUCLEOTIDE SEQUENCE [LARGE SCALE GENOMIC DNA]</scope>
    <source>
        <strain evidence="3">ATCC 56765 / BCRC 32924 / NRRL 11460 / Rut C-30</strain>
    </source>
</reference>
<dbReference type="Proteomes" id="UP000024376">
    <property type="component" value="Unassembled WGS sequence"/>
</dbReference>